<reference evidence="2" key="1">
    <citation type="submission" date="2020-12" db="EMBL/GenBank/DDBJ databases">
        <title>Vagococcus allomyrinae sp. nov. and Enterococcus lavae sp. nov., isolated from the larvae of Allomyrina dichotoma.</title>
        <authorList>
            <person name="Lee S.D."/>
        </authorList>
    </citation>
    <scope>NUCLEOTIDE SEQUENCE</scope>
    <source>
        <strain evidence="2">BWB3-3</strain>
    </source>
</reference>
<feature type="coiled-coil region" evidence="1">
    <location>
        <begin position="2"/>
        <end position="29"/>
    </location>
</feature>
<keyword evidence="1" id="KW-0175">Coiled coil</keyword>
<dbReference type="NCBIfam" id="TIGR01725">
    <property type="entry name" value="phge_HK97_gp10"/>
    <property type="match status" value="1"/>
</dbReference>
<sequence length="137" mass="15471">MADGIEFNIDELMKNLDLTEQKMNRGVNKVLKESAKPLKQEIESRTNRSDAVHKFNDGHAADDVVITNVKGGMSDEKHLQVGYQKTAWRMFFVEFGTFSMGNSKGIAPQHIVQRSIVVKKADVRRIQVEGLRRVLGT</sequence>
<comment type="caution">
    <text evidence="2">The sequence shown here is derived from an EMBL/GenBank/DDBJ whole genome shotgun (WGS) entry which is preliminary data.</text>
</comment>
<dbReference type="EMBL" id="JAEEGA010000002">
    <property type="protein sequence ID" value="MBP1040368.1"/>
    <property type="molecule type" value="Genomic_DNA"/>
</dbReference>
<evidence type="ECO:0000313" key="2">
    <source>
        <dbReference type="EMBL" id="MBP1040368.1"/>
    </source>
</evidence>
<keyword evidence="3" id="KW-1185">Reference proteome</keyword>
<dbReference type="AlphaFoldDB" id="A0A940PAB9"/>
<accession>A0A940PAB9</accession>
<evidence type="ECO:0000313" key="3">
    <source>
        <dbReference type="Proteomes" id="UP000674938"/>
    </source>
</evidence>
<evidence type="ECO:0000256" key="1">
    <source>
        <dbReference type="SAM" id="Coils"/>
    </source>
</evidence>
<dbReference type="Pfam" id="PF04883">
    <property type="entry name" value="HK97-gp10_like"/>
    <property type="match status" value="1"/>
</dbReference>
<gene>
    <name evidence="2" type="ORF">I6N95_05005</name>
</gene>
<dbReference type="Proteomes" id="UP000674938">
    <property type="component" value="Unassembled WGS sequence"/>
</dbReference>
<protein>
    <submittedName>
        <fullName evidence="2">HK97 gp10 family phage protein</fullName>
    </submittedName>
</protein>
<organism evidence="2 3">
    <name type="scientific">Vagococcus allomyrinae</name>
    <dbReference type="NCBI Taxonomy" id="2794353"/>
    <lineage>
        <taxon>Bacteria</taxon>
        <taxon>Bacillati</taxon>
        <taxon>Bacillota</taxon>
        <taxon>Bacilli</taxon>
        <taxon>Lactobacillales</taxon>
        <taxon>Enterococcaceae</taxon>
        <taxon>Vagococcus</taxon>
    </lineage>
</organism>
<dbReference type="RefSeq" id="WP_209525258.1">
    <property type="nucleotide sequence ID" value="NZ_JAEEGA010000002.1"/>
</dbReference>
<name>A0A940PAB9_9ENTE</name>
<dbReference type="InterPro" id="IPR010064">
    <property type="entry name" value="HK97-gp10_tail"/>
</dbReference>
<proteinExistence type="predicted"/>